<organism evidence="3 4">
    <name type="scientific">Ignelater luminosus</name>
    <name type="common">Cucubano</name>
    <name type="synonym">Pyrophorus luminosus</name>
    <dbReference type="NCBI Taxonomy" id="2038154"/>
    <lineage>
        <taxon>Eukaryota</taxon>
        <taxon>Metazoa</taxon>
        <taxon>Ecdysozoa</taxon>
        <taxon>Arthropoda</taxon>
        <taxon>Hexapoda</taxon>
        <taxon>Insecta</taxon>
        <taxon>Pterygota</taxon>
        <taxon>Neoptera</taxon>
        <taxon>Endopterygota</taxon>
        <taxon>Coleoptera</taxon>
        <taxon>Polyphaga</taxon>
        <taxon>Elateriformia</taxon>
        <taxon>Elateroidea</taxon>
        <taxon>Elateridae</taxon>
        <taxon>Agrypninae</taxon>
        <taxon>Pyrophorini</taxon>
        <taxon>Ignelater</taxon>
    </lineage>
</organism>
<evidence type="ECO:0000256" key="2">
    <source>
        <dbReference type="SAM" id="Phobius"/>
    </source>
</evidence>
<dbReference type="Proteomes" id="UP000801492">
    <property type="component" value="Unassembled WGS sequence"/>
</dbReference>
<keyword evidence="2" id="KW-1133">Transmembrane helix</keyword>
<keyword evidence="2" id="KW-0472">Membrane</keyword>
<name>A0A8K0D829_IGNLU</name>
<reference evidence="3" key="1">
    <citation type="submission" date="2019-08" db="EMBL/GenBank/DDBJ databases">
        <title>The genome of the North American firefly Photinus pyralis.</title>
        <authorList>
            <consortium name="Photinus pyralis genome working group"/>
            <person name="Fallon T.R."/>
            <person name="Sander Lower S.E."/>
            <person name="Weng J.-K."/>
        </authorList>
    </citation>
    <scope>NUCLEOTIDE SEQUENCE</scope>
    <source>
        <strain evidence="3">TRF0915ILg1</strain>
        <tissue evidence="3">Whole body</tissue>
    </source>
</reference>
<feature type="region of interest" description="Disordered" evidence="1">
    <location>
        <begin position="338"/>
        <end position="431"/>
    </location>
</feature>
<feature type="transmembrane region" description="Helical" evidence="2">
    <location>
        <begin position="81"/>
        <end position="106"/>
    </location>
</feature>
<feature type="region of interest" description="Disordered" evidence="1">
    <location>
        <begin position="451"/>
        <end position="471"/>
    </location>
</feature>
<evidence type="ECO:0000313" key="4">
    <source>
        <dbReference type="Proteomes" id="UP000801492"/>
    </source>
</evidence>
<feature type="compositionally biased region" description="Basic and acidic residues" evidence="1">
    <location>
        <begin position="506"/>
        <end position="521"/>
    </location>
</feature>
<dbReference type="EMBL" id="VTPC01003377">
    <property type="protein sequence ID" value="KAF2898626.1"/>
    <property type="molecule type" value="Genomic_DNA"/>
</dbReference>
<keyword evidence="4" id="KW-1185">Reference proteome</keyword>
<protein>
    <submittedName>
        <fullName evidence="3">Uncharacterized protein</fullName>
    </submittedName>
</protein>
<feature type="compositionally biased region" description="Low complexity" evidence="1">
    <location>
        <begin position="522"/>
        <end position="533"/>
    </location>
</feature>
<accession>A0A8K0D829</accession>
<evidence type="ECO:0000256" key="1">
    <source>
        <dbReference type="SAM" id="MobiDB-lite"/>
    </source>
</evidence>
<keyword evidence="2" id="KW-0812">Transmembrane</keyword>
<feature type="compositionally biased region" description="Polar residues" evidence="1">
    <location>
        <begin position="374"/>
        <end position="384"/>
    </location>
</feature>
<dbReference type="AlphaFoldDB" id="A0A8K0D829"/>
<evidence type="ECO:0000313" key="3">
    <source>
        <dbReference type="EMBL" id="KAF2898626.1"/>
    </source>
</evidence>
<dbReference type="OrthoDB" id="8194427at2759"/>
<feature type="region of interest" description="Disordered" evidence="1">
    <location>
        <begin position="504"/>
        <end position="535"/>
    </location>
</feature>
<proteinExistence type="predicted"/>
<dbReference type="PANTHER" id="PTHR39952:SF1">
    <property type="match status" value="1"/>
</dbReference>
<feature type="compositionally biased region" description="Polar residues" evidence="1">
    <location>
        <begin position="948"/>
        <end position="965"/>
    </location>
</feature>
<feature type="transmembrane region" description="Helical" evidence="2">
    <location>
        <begin position="118"/>
        <end position="139"/>
    </location>
</feature>
<feature type="transmembrane region" description="Helical" evidence="2">
    <location>
        <begin position="151"/>
        <end position="173"/>
    </location>
</feature>
<comment type="caution">
    <text evidence="3">The sequence shown here is derived from an EMBL/GenBank/DDBJ whole genome shotgun (WGS) entry which is preliminary data.</text>
</comment>
<feature type="region of interest" description="Disordered" evidence="1">
    <location>
        <begin position="891"/>
        <end position="912"/>
    </location>
</feature>
<feature type="compositionally biased region" description="Polar residues" evidence="1">
    <location>
        <begin position="391"/>
        <end position="428"/>
    </location>
</feature>
<gene>
    <name evidence="3" type="ORF">ILUMI_07552</name>
</gene>
<dbReference type="PANTHER" id="PTHR39952">
    <property type="entry name" value="FI02073P"/>
    <property type="match status" value="1"/>
</dbReference>
<sequence>MKRQVLKTNICKKIAFFYIFSHLLEKTLRIQSLFRFLWSLAPQNSLQRIMWKSLHCKFCRCLLHLLKILLASSNAGGIRKYVFWCCACGGLATILGALFLAVYFLLRSYTSTLGYFETIPTFVPATMLILTGLCVISLARRKNRYSYLIKVCGLCCLVCALTCVLVTITTTVIHMNRLQTLRECVYTQKTRTCTCYSVLLEAHAATDEGMRFVFDSTPDCEVIHGALYSCLRAMFGLSVSGILVCIFSCMLVYQLLSHEKKKMYWEQLELRCRSLYQQHGAAPASTHSSMRGPSLPTTTYCSCCEECRYPPLTTGPHLYPWDAHHALERFWTPGRVGNFYSPNPGEEGPQTGGEGHARERNAGGWSWRRLPWNRGNSTQQNVTDPQRDHSLTYQGGMSSSDSQYGFSNRQGGDSTQTASDPVSGSAGSYSVLDNRPVGGVYVWGPPPPYSNPNSPARRPPFHSPSRYHHVHHHPHAHNAHCQMNQENLTQVFQDMPLRRSRIQHSSNKENYENTVETEVHQSNDNSESTDTSSCVDHVSHTLPVRKMKKRADISSVKSVAQISNNRTNVQNVFNQNCHSYAEEDSQKLTDDHSYHEAEMSEVHAQTSNDSQQCRFLPRLQGVENAAFQNQEGSATKTEPTESEVYFADVSSCCNISVKNDGQDSSLYDEALDVQKPRLIPIQNTHKQNHPNEKELATNNQILQNFQENISSSTVTEDEEYLAHRLGKRQMSTRSRLPFPLPSTDDVSDINADPCVQLLPKDISQNSLCSSVQTPLTETTDDTISPVSPNFPKNECCLSYFPEKSGNVDQIQAKQRHRTFSNSSLDQFLAPDAQYEIIQDQATQSAFRQNFNSNVTSTTTATFSNLANTISSLNSYGQNYFNNQNVNVNQNFSGSAQKNIPPKSLNLNQSPSRKNLGSNISTLIQNLGVNPVGLLYGEANSTEDEEMQGQGSHSDGTMDSGWQSGSEKQDRSGDNSENATHRAVNV</sequence>
<feature type="region of interest" description="Disordered" evidence="1">
    <location>
        <begin position="940"/>
        <end position="985"/>
    </location>
</feature>